<feature type="domain" description="CAAX prenyl protease 2/Lysostaphin resistance protein A-like" evidence="2">
    <location>
        <begin position="152"/>
        <end position="254"/>
    </location>
</feature>
<dbReference type="InterPro" id="IPR052710">
    <property type="entry name" value="CAAX_protease"/>
</dbReference>
<proteinExistence type="predicted"/>
<comment type="caution">
    <text evidence="3">The sequence shown here is derived from an EMBL/GenBank/DDBJ whole genome shotgun (WGS) entry which is preliminary data.</text>
</comment>
<sequence length="265" mass="28793">MPNKRAAENNVVVMSPQPLFTRLGTLLLIVGMVVVFFISQLLGIYIAGKLLLPNAESTTLGDIFFFGSNDGTVVSISIMIGCALLIAISALVIRMRGGNLKQYLALTPFSLAVGMGMIGLLLLFMIGSQALTYVLDKSPLAFVDPLYQSVSSVWLLIFAMVIVAPIYEELIFRGLLWSAIAEQFAASSDFLLKSEYRGAVVASLVTSLIFAVIHLQYGIYEISTIVVLALLFCYARIKSGSLILPMLLHIINNGAAMWQYLAQVA</sequence>
<feature type="transmembrane region" description="Helical" evidence="1">
    <location>
        <begin position="196"/>
        <end position="213"/>
    </location>
</feature>
<gene>
    <name evidence="3" type="ORF">ACFP58_09405</name>
</gene>
<keyword evidence="1" id="KW-0472">Membrane</keyword>
<dbReference type="EC" id="3.4.-.-" evidence="3"/>
<dbReference type="PANTHER" id="PTHR36435">
    <property type="entry name" value="SLR1288 PROTEIN"/>
    <property type="match status" value="1"/>
</dbReference>
<reference evidence="4" key="1">
    <citation type="journal article" date="2019" name="Int. J. Syst. Evol. Microbiol.">
        <title>The Global Catalogue of Microorganisms (GCM) 10K type strain sequencing project: providing services to taxonomists for standard genome sequencing and annotation.</title>
        <authorList>
            <consortium name="The Broad Institute Genomics Platform"/>
            <consortium name="The Broad Institute Genome Sequencing Center for Infectious Disease"/>
            <person name="Wu L."/>
            <person name="Ma J."/>
        </authorList>
    </citation>
    <scope>NUCLEOTIDE SEQUENCE [LARGE SCALE GENOMIC DNA]</scope>
    <source>
        <strain evidence="4">CCM 2050</strain>
    </source>
</reference>
<keyword evidence="1" id="KW-1133">Transmembrane helix</keyword>
<dbReference type="RefSeq" id="WP_265089236.1">
    <property type="nucleotide sequence ID" value="NZ_CAJGZK010000016.1"/>
</dbReference>
<keyword evidence="4" id="KW-1185">Reference proteome</keyword>
<dbReference type="Pfam" id="PF02517">
    <property type="entry name" value="Rce1-like"/>
    <property type="match status" value="1"/>
</dbReference>
<feature type="transmembrane region" description="Helical" evidence="1">
    <location>
        <begin position="105"/>
        <end position="126"/>
    </location>
</feature>
<protein>
    <submittedName>
        <fullName evidence="3">CPBP family intramembrane glutamic endopeptidase</fullName>
        <ecNumber evidence="3">3.4.-.-</ecNumber>
    </submittedName>
</protein>
<evidence type="ECO:0000313" key="4">
    <source>
        <dbReference type="Proteomes" id="UP001596264"/>
    </source>
</evidence>
<feature type="transmembrane region" description="Helical" evidence="1">
    <location>
        <begin position="146"/>
        <end position="167"/>
    </location>
</feature>
<dbReference type="PANTHER" id="PTHR36435:SF1">
    <property type="entry name" value="CAAX AMINO TERMINAL PROTEASE FAMILY PROTEIN"/>
    <property type="match status" value="1"/>
</dbReference>
<dbReference type="Proteomes" id="UP001596264">
    <property type="component" value="Unassembled WGS sequence"/>
</dbReference>
<keyword evidence="3" id="KW-0378">Hydrolase</keyword>
<feature type="transmembrane region" description="Helical" evidence="1">
    <location>
        <begin position="242"/>
        <end position="261"/>
    </location>
</feature>
<feature type="transmembrane region" description="Helical" evidence="1">
    <location>
        <begin position="72"/>
        <end position="93"/>
    </location>
</feature>
<dbReference type="InterPro" id="IPR003675">
    <property type="entry name" value="Rce1/LyrA-like_dom"/>
</dbReference>
<organism evidence="3 4">
    <name type="scientific">Psychrobacter glacincola</name>
    <dbReference type="NCBI Taxonomy" id="56810"/>
    <lineage>
        <taxon>Bacteria</taxon>
        <taxon>Pseudomonadati</taxon>
        <taxon>Pseudomonadota</taxon>
        <taxon>Gammaproteobacteria</taxon>
        <taxon>Moraxellales</taxon>
        <taxon>Moraxellaceae</taxon>
        <taxon>Psychrobacter</taxon>
    </lineage>
</organism>
<evidence type="ECO:0000313" key="3">
    <source>
        <dbReference type="EMBL" id="MFC6381669.1"/>
    </source>
</evidence>
<name>A0ABW1W971_9GAMM</name>
<evidence type="ECO:0000256" key="1">
    <source>
        <dbReference type="SAM" id="Phobius"/>
    </source>
</evidence>
<dbReference type="EMBL" id="JBHSTZ010000026">
    <property type="protein sequence ID" value="MFC6381669.1"/>
    <property type="molecule type" value="Genomic_DNA"/>
</dbReference>
<dbReference type="GO" id="GO:0016787">
    <property type="term" value="F:hydrolase activity"/>
    <property type="evidence" value="ECO:0007669"/>
    <property type="project" value="UniProtKB-KW"/>
</dbReference>
<feature type="transmembrane region" description="Helical" evidence="1">
    <location>
        <begin position="26"/>
        <end position="52"/>
    </location>
</feature>
<accession>A0ABW1W971</accession>
<evidence type="ECO:0000259" key="2">
    <source>
        <dbReference type="Pfam" id="PF02517"/>
    </source>
</evidence>
<keyword evidence="1" id="KW-0812">Transmembrane</keyword>